<name>A0AAW6ZKI9_9ACTO</name>
<gene>
    <name evidence="1" type="ORF">QP858_08080</name>
</gene>
<evidence type="ECO:0000313" key="1">
    <source>
        <dbReference type="EMBL" id="MDK8602412.1"/>
    </source>
</evidence>
<organism evidence="1 2">
    <name type="scientific">Trueperella bernardiae</name>
    <dbReference type="NCBI Taxonomy" id="59561"/>
    <lineage>
        <taxon>Bacteria</taxon>
        <taxon>Bacillati</taxon>
        <taxon>Actinomycetota</taxon>
        <taxon>Actinomycetes</taxon>
        <taxon>Actinomycetales</taxon>
        <taxon>Actinomycetaceae</taxon>
        <taxon>Trueperella</taxon>
    </lineage>
</organism>
<evidence type="ECO:0000313" key="2">
    <source>
        <dbReference type="Proteomes" id="UP001225576"/>
    </source>
</evidence>
<reference evidence="1" key="1">
    <citation type="submission" date="2023-05" db="EMBL/GenBank/DDBJ databases">
        <title>Genomic Catalog of Human Bladder Bacteria.</title>
        <authorList>
            <person name="Du J."/>
        </authorList>
    </citation>
    <scope>NUCLEOTIDE SEQUENCE</scope>
    <source>
        <strain evidence="1">UMB1304A</strain>
    </source>
</reference>
<sequence length="45" mass="5039">MTACAHAPAVDDFCLNEALPGIEFCTAHVPDDYDPDFLPDFMEHR</sequence>
<dbReference type="Proteomes" id="UP001225576">
    <property type="component" value="Unassembled WGS sequence"/>
</dbReference>
<proteinExistence type="predicted"/>
<dbReference type="AlphaFoldDB" id="A0AAW6ZKI9"/>
<dbReference type="EMBL" id="JASPDQ010000020">
    <property type="protein sequence ID" value="MDK8602412.1"/>
    <property type="molecule type" value="Genomic_DNA"/>
</dbReference>
<protein>
    <submittedName>
        <fullName evidence="1">Uncharacterized protein</fullName>
    </submittedName>
</protein>
<comment type="caution">
    <text evidence="1">The sequence shown here is derived from an EMBL/GenBank/DDBJ whole genome shotgun (WGS) entry which is preliminary data.</text>
</comment>
<dbReference type="RefSeq" id="WP_285170757.1">
    <property type="nucleotide sequence ID" value="NZ_JASPDQ010000020.1"/>
</dbReference>
<accession>A0AAW6ZKI9</accession>